<proteinExistence type="predicted"/>
<protein>
    <submittedName>
        <fullName evidence="1">Bsr6217 protein</fullName>
    </submittedName>
</protein>
<reference evidence="2" key="1">
    <citation type="journal article" date="2002" name="DNA Res.">
        <title>Complete genomic sequence of nitrogen-fixing symbiotic bacterium Bradyrhizobium japonicum USDA110.</title>
        <authorList>
            <person name="Kaneko T."/>
            <person name="Nakamura Y."/>
            <person name="Sato S."/>
            <person name="Minamisawa K."/>
            <person name="Uchiumi T."/>
            <person name="Sasamoto S."/>
            <person name="Watanabe A."/>
            <person name="Idesawa K."/>
            <person name="Iriguchi M."/>
            <person name="Kawashima K."/>
            <person name="Kohara M."/>
            <person name="Matsumoto M."/>
            <person name="Shimpo S."/>
            <person name="Tsuruoka H."/>
            <person name="Wada T."/>
            <person name="Yamada M."/>
            <person name="Tabata S."/>
        </authorList>
    </citation>
    <scope>NUCLEOTIDE SEQUENCE [LARGE SCALE GENOMIC DNA]</scope>
    <source>
        <strain evidence="2">JCM 10833 / BCRC 13528 / IAM 13628 / NBRC 14792 / USDA 110</strain>
    </source>
</reference>
<sequence>MPDRRDPCYDRAVTMPREVQSNKNKTGGIEHIQTSPLAFLPPSGICPRGMTAERGNDARTAAGACRRI</sequence>
<dbReference type="KEGG" id="bja:bsr6217"/>
<evidence type="ECO:0000313" key="2">
    <source>
        <dbReference type="Proteomes" id="UP000002526"/>
    </source>
</evidence>
<accession>Q89GX8</accession>
<dbReference type="EnsemblBacteria" id="BAC51482">
    <property type="protein sequence ID" value="BAC51482"/>
    <property type="gene ID" value="BAC51482"/>
</dbReference>
<dbReference type="OrthoDB" id="9942416at2"/>
<dbReference type="EMBL" id="BA000040">
    <property type="protein sequence ID" value="BAC51482.1"/>
    <property type="molecule type" value="Genomic_DNA"/>
</dbReference>
<keyword evidence="2" id="KW-1185">Reference proteome</keyword>
<organism evidence="1 2">
    <name type="scientific">Bradyrhizobium diazoefficiens (strain JCM 10833 / BCRC 13528 / IAM 13628 / NBRC 14792 / USDA 110)</name>
    <dbReference type="NCBI Taxonomy" id="224911"/>
    <lineage>
        <taxon>Bacteria</taxon>
        <taxon>Pseudomonadati</taxon>
        <taxon>Pseudomonadota</taxon>
        <taxon>Alphaproteobacteria</taxon>
        <taxon>Hyphomicrobiales</taxon>
        <taxon>Nitrobacteraceae</taxon>
        <taxon>Bradyrhizobium</taxon>
    </lineage>
</organism>
<dbReference type="HOGENOM" id="CLU_2785681_0_0_5"/>
<dbReference type="AlphaFoldDB" id="Q89GX8"/>
<dbReference type="InParanoid" id="Q89GX8"/>
<evidence type="ECO:0000313" key="1">
    <source>
        <dbReference type="EMBL" id="BAC51482.1"/>
    </source>
</evidence>
<name>Q89GX8_BRADU</name>
<dbReference type="Proteomes" id="UP000002526">
    <property type="component" value="Chromosome"/>
</dbReference>
<gene>
    <name evidence="1" type="ordered locus">bsr6217</name>
</gene>